<dbReference type="InterPro" id="IPR043502">
    <property type="entry name" value="DNA/RNA_pol_sf"/>
</dbReference>
<accession>A0AAV3RNC9</accession>
<dbReference type="PANTHER" id="PTHR11439">
    <property type="entry name" value="GAG-POL-RELATED RETROTRANSPOSON"/>
    <property type="match status" value="1"/>
</dbReference>
<gene>
    <name evidence="1" type="ORF">LIER_30647</name>
</gene>
<organism evidence="1 2">
    <name type="scientific">Lithospermum erythrorhizon</name>
    <name type="common">Purple gromwell</name>
    <name type="synonym">Lithospermum officinale var. erythrorhizon</name>
    <dbReference type="NCBI Taxonomy" id="34254"/>
    <lineage>
        <taxon>Eukaryota</taxon>
        <taxon>Viridiplantae</taxon>
        <taxon>Streptophyta</taxon>
        <taxon>Embryophyta</taxon>
        <taxon>Tracheophyta</taxon>
        <taxon>Spermatophyta</taxon>
        <taxon>Magnoliopsida</taxon>
        <taxon>eudicotyledons</taxon>
        <taxon>Gunneridae</taxon>
        <taxon>Pentapetalae</taxon>
        <taxon>asterids</taxon>
        <taxon>lamiids</taxon>
        <taxon>Boraginales</taxon>
        <taxon>Boraginaceae</taxon>
        <taxon>Boraginoideae</taxon>
        <taxon>Lithospermeae</taxon>
        <taxon>Lithospermum</taxon>
    </lineage>
</organism>
<proteinExistence type="predicted"/>
<name>A0AAV3RNC9_LITER</name>
<dbReference type="CDD" id="cd09272">
    <property type="entry name" value="RNase_HI_RT_Ty1"/>
    <property type="match status" value="1"/>
</dbReference>
<reference evidence="1 2" key="1">
    <citation type="submission" date="2024-01" db="EMBL/GenBank/DDBJ databases">
        <title>The complete chloroplast genome sequence of Lithospermum erythrorhizon: insights into the phylogenetic relationship among Boraginaceae species and the maternal lineages of purple gromwells.</title>
        <authorList>
            <person name="Okada T."/>
            <person name="Watanabe K."/>
        </authorList>
    </citation>
    <scope>NUCLEOTIDE SEQUENCE [LARGE SCALE GENOMIC DNA]</scope>
</reference>
<evidence type="ECO:0000313" key="1">
    <source>
        <dbReference type="EMBL" id="GAA0183186.1"/>
    </source>
</evidence>
<keyword evidence="2" id="KW-1185">Reference proteome</keyword>
<dbReference type="AlphaFoldDB" id="A0AAV3RNC9"/>
<protein>
    <submittedName>
        <fullName evidence="1">Transmembrane signal receptor</fullName>
    </submittedName>
</protein>
<sequence>MSSFLLSQGFIQSFADSSLFVFKSDHAILYFLLYVDDIIITGSSSTLLNHFIKKYIRELVQKQGMTNYNPVQTPITPRTSHSDVGSPLSNPHEYRCIVGSLQYLSFTRPDITYAMNQASQYMYHPTSIHLSAVKRILGYLSGSITQSISITVASSFSIIAYSDSDWVGCPQTRRSISGYCVLFSGNLVSWSSNKQPTVARSSTEAEYRALTSVAAEITWLQMLLKDIYISLSAALVALCNNISATYLAYNPILHSRSKHIAIDYHFVREKVLLGDLTVQHVPTQLQLVDIFTKDLSSSKFKAVVSNLCLPH</sequence>
<keyword evidence="1" id="KW-0675">Receptor</keyword>
<evidence type="ECO:0000313" key="2">
    <source>
        <dbReference type="Proteomes" id="UP001454036"/>
    </source>
</evidence>
<dbReference type="PANTHER" id="PTHR11439:SF455">
    <property type="entry name" value="RLK (RECEPTOR-LIKE PROTEIN KINASE) 8, PUTATIVE-RELATED"/>
    <property type="match status" value="1"/>
</dbReference>
<dbReference type="EMBL" id="BAABME010011068">
    <property type="protein sequence ID" value="GAA0183186.1"/>
    <property type="molecule type" value="Genomic_DNA"/>
</dbReference>
<comment type="caution">
    <text evidence="1">The sequence shown here is derived from an EMBL/GenBank/DDBJ whole genome shotgun (WGS) entry which is preliminary data.</text>
</comment>
<dbReference type="SUPFAM" id="SSF56672">
    <property type="entry name" value="DNA/RNA polymerases"/>
    <property type="match status" value="1"/>
</dbReference>
<keyword evidence="1" id="KW-0812">Transmembrane</keyword>
<dbReference type="Proteomes" id="UP001454036">
    <property type="component" value="Unassembled WGS sequence"/>
</dbReference>
<keyword evidence="1" id="KW-0472">Membrane</keyword>